<dbReference type="Proteomes" id="UP000193136">
    <property type="component" value="Unassembled WGS sequence"/>
</dbReference>
<keyword evidence="4 7" id="KW-0812">Transmembrane</keyword>
<dbReference type="EMBL" id="NAAD01000014">
    <property type="protein sequence ID" value="ORJ58784.1"/>
    <property type="molecule type" value="Genomic_DNA"/>
</dbReference>
<dbReference type="AlphaFoldDB" id="A0A1X0Y119"/>
<feature type="transmembrane region" description="Helical" evidence="7">
    <location>
        <begin position="66"/>
        <end position="86"/>
    </location>
</feature>
<comment type="similarity">
    <text evidence="2">Belongs to the NrfD family.</text>
</comment>
<feature type="transmembrane region" description="Helical" evidence="7">
    <location>
        <begin position="21"/>
        <end position="46"/>
    </location>
</feature>
<protein>
    <submittedName>
        <fullName evidence="8">Polysulfide reductase</fullName>
    </submittedName>
</protein>
<feature type="transmembrane region" description="Helical" evidence="7">
    <location>
        <begin position="316"/>
        <end position="342"/>
    </location>
</feature>
<dbReference type="OrthoDB" id="9772767at2"/>
<feature type="transmembrane region" description="Helical" evidence="7">
    <location>
        <begin position="98"/>
        <end position="117"/>
    </location>
</feature>
<evidence type="ECO:0000256" key="7">
    <source>
        <dbReference type="SAM" id="Phobius"/>
    </source>
</evidence>
<evidence type="ECO:0000256" key="5">
    <source>
        <dbReference type="ARBA" id="ARBA00022989"/>
    </source>
</evidence>
<comment type="subcellular location">
    <subcellularLocation>
        <location evidence="1">Cell membrane</location>
        <topology evidence="1">Multi-pass membrane protein</topology>
    </subcellularLocation>
</comment>
<dbReference type="PANTHER" id="PTHR34856">
    <property type="entry name" value="PROTEIN NRFD"/>
    <property type="match status" value="1"/>
</dbReference>
<evidence type="ECO:0000256" key="6">
    <source>
        <dbReference type="ARBA" id="ARBA00023136"/>
    </source>
</evidence>
<dbReference type="Pfam" id="PF03916">
    <property type="entry name" value="NrfD"/>
    <property type="match status" value="1"/>
</dbReference>
<feature type="transmembrane region" description="Helical" evidence="7">
    <location>
        <begin position="288"/>
        <end position="309"/>
    </location>
</feature>
<evidence type="ECO:0000256" key="3">
    <source>
        <dbReference type="ARBA" id="ARBA00022475"/>
    </source>
</evidence>
<evidence type="ECO:0000256" key="2">
    <source>
        <dbReference type="ARBA" id="ARBA00008929"/>
    </source>
</evidence>
<feature type="transmembrane region" description="Helical" evidence="7">
    <location>
        <begin position="362"/>
        <end position="382"/>
    </location>
</feature>
<feature type="transmembrane region" description="Helical" evidence="7">
    <location>
        <begin position="165"/>
        <end position="188"/>
    </location>
</feature>
<feature type="transmembrane region" description="Helical" evidence="7">
    <location>
        <begin position="247"/>
        <end position="268"/>
    </location>
</feature>
<accession>A0A1X0Y119</accession>
<evidence type="ECO:0000313" key="8">
    <source>
        <dbReference type="EMBL" id="ORJ58784.1"/>
    </source>
</evidence>
<feature type="transmembrane region" description="Helical" evidence="7">
    <location>
        <begin position="137"/>
        <end position="158"/>
    </location>
</feature>
<evidence type="ECO:0000256" key="1">
    <source>
        <dbReference type="ARBA" id="ARBA00004651"/>
    </source>
</evidence>
<keyword evidence="9" id="KW-1185">Reference proteome</keyword>
<dbReference type="InterPro" id="IPR052049">
    <property type="entry name" value="Electron_transfer_protein"/>
</dbReference>
<name>A0A1X0Y119_9BACT</name>
<comment type="caution">
    <text evidence="8">The sequence shown here is derived from an EMBL/GenBank/DDBJ whole genome shotgun (WGS) entry which is preliminary data.</text>
</comment>
<proteinExistence type="inferred from homology"/>
<reference evidence="8 9" key="1">
    <citation type="submission" date="2017-03" db="EMBL/GenBank/DDBJ databases">
        <title>Genome sequence of Geothermobacter sp. EPR-M, Deep-Sea Iron Reducer.</title>
        <authorList>
            <person name="Tully B."/>
            <person name="Savalia P."/>
            <person name="Abuyen K."/>
            <person name="Baughan C."/>
            <person name="Romero E."/>
            <person name="Ronkowski C."/>
            <person name="Torres B."/>
            <person name="Tremblay J."/>
            <person name="Trujillo A."/>
            <person name="Tyler M."/>
            <person name="Perez-Rodriguez I."/>
            <person name="Amend J."/>
        </authorList>
    </citation>
    <scope>NUCLEOTIDE SEQUENCE [LARGE SCALE GENOMIC DNA]</scope>
    <source>
        <strain evidence="8 9">EPR-M</strain>
    </source>
</reference>
<keyword evidence="5 7" id="KW-1133">Transmembrane helix</keyword>
<dbReference type="STRING" id="1969733.B5V00_11525"/>
<keyword evidence="3" id="KW-1003">Cell membrane</keyword>
<feature type="transmembrane region" description="Helical" evidence="7">
    <location>
        <begin position="200"/>
        <end position="226"/>
    </location>
</feature>
<dbReference type="InterPro" id="IPR005614">
    <property type="entry name" value="NrfD-like"/>
</dbReference>
<dbReference type="GO" id="GO:0005886">
    <property type="term" value="C:plasma membrane"/>
    <property type="evidence" value="ECO:0007669"/>
    <property type="project" value="UniProtKB-SubCell"/>
</dbReference>
<organism evidence="8 9">
    <name type="scientific">Geothermobacter hydrogeniphilus</name>
    <dbReference type="NCBI Taxonomy" id="1969733"/>
    <lineage>
        <taxon>Bacteria</taxon>
        <taxon>Pseudomonadati</taxon>
        <taxon>Thermodesulfobacteriota</taxon>
        <taxon>Desulfuromonadia</taxon>
        <taxon>Desulfuromonadales</taxon>
        <taxon>Geothermobacteraceae</taxon>
        <taxon>Geothermobacter</taxon>
    </lineage>
</organism>
<sequence>MTLNELESLLVDRIKSCSNSYYLALLICALIMLAGSAAGLMATVGGHHIYYNVSRELTWGVLISTYIYFVVTSTGLCLVSSIGHIFGVESFVPLAKRAVFLAIVTLCAGFFVISAEIKVPIRMMLYNIISPNLTSNIWWMGTLYGVALIVMILEFAFLYLRKYRLAVVCGFIAVIGEIAANSNLAGVFGLLNGRDFWHGAYLPIFFIASAVMTGAAVLIFFHVLAYRLRGEPMNETMVKAMNACCKVAILGICIVSFFTVWRMVALLAGEPGGAYLGAMALIRGPYAVNFWVFEIGLALLLPLILFICSRGTNLRLMFVGSALMIVGLFFMRYNMVIVGQAVPVYYSLGVNEARGMIEYFPSYLEILVTLGGFGLTGCLFLLGEKIFDGHKVDPHHH</sequence>
<gene>
    <name evidence="8" type="ORF">B5V00_11525</name>
</gene>
<evidence type="ECO:0000256" key="4">
    <source>
        <dbReference type="ARBA" id="ARBA00022692"/>
    </source>
</evidence>
<keyword evidence="6 7" id="KW-0472">Membrane</keyword>
<evidence type="ECO:0000313" key="9">
    <source>
        <dbReference type="Proteomes" id="UP000193136"/>
    </source>
</evidence>
<dbReference type="PANTHER" id="PTHR34856:SF2">
    <property type="entry name" value="PROTEIN NRFD"/>
    <property type="match status" value="1"/>
</dbReference>